<dbReference type="GO" id="GO:0005737">
    <property type="term" value="C:cytoplasm"/>
    <property type="evidence" value="ECO:0007669"/>
    <property type="project" value="UniProtKB-UniRule"/>
</dbReference>
<dbReference type="NCBIfam" id="NF001460">
    <property type="entry name" value="PRK00321.1-1"/>
    <property type="match status" value="1"/>
</dbReference>
<dbReference type="HAMAP" id="MF_00194">
    <property type="entry name" value="RdgC"/>
    <property type="match status" value="1"/>
</dbReference>
<dbReference type="GO" id="GO:0006310">
    <property type="term" value="P:DNA recombination"/>
    <property type="evidence" value="ECO:0007669"/>
    <property type="project" value="UniProtKB-UniRule"/>
</dbReference>
<keyword evidence="4 6" id="KW-0963">Cytoplasm</keyword>
<dbReference type="eggNOG" id="COG2974">
    <property type="taxonomic scope" value="Bacteria"/>
</dbReference>
<dbReference type="PANTHER" id="PTHR38103:SF1">
    <property type="entry name" value="RECOMBINATION-ASSOCIATED PROTEIN RDGC"/>
    <property type="match status" value="1"/>
</dbReference>
<gene>
    <name evidence="6" type="primary">rdgC</name>
    <name evidence="7" type="ordered locus">Dd703_2919</name>
</gene>
<dbReference type="EMBL" id="CP001654">
    <property type="protein sequence ID" value="ACS86694.1"/>
    <property type="molecule type" value="Genomic_DNA"/>
</dbReference>
<comment type="similarity">
    <text evidence="2 6">Belongs to the RdgC family.</text>
</comment>
<keyword evidence="7" id="KW-0269">Exonuclease</keyword>
<reference evidence="7" key="1">
    <citation type="submission" date="2009-06" db="EMBL/GenBank/DDBJ databases">
        <title>Complete sequence of Dickeya dadantii Ech703.</title>
        <authorList>
            <consortium name="US DOE Joint Genome Institute"/>
            <person name="Lucas S."/>
            <person name="Copeland A."/>
            <person name="Lapidus A."/>
            <person name="Glavina del Rio T."/>
            <person name="Dalin E."/>
            <person name="Tice H."/>
            <person name="Bruce D."/>
            <person name="Goodwin L."/>
            <person name="Pitluck S."/>
            <person name="Chertkov O."/>
            <person name="Brettin T."/>
            <person name="Detter J.C."/>
            <person name="Han C."/>
            <person name="Larimer F."/>
            <person name="Land M."/>
            <person name="Hauser L."/>
            <person name="Kyrpides N."/>
            <person name="Mikhailova N."/>
            <person name="Balakrishnan V."/>
            <person name="Glasner J."/>
            <person name="Perna N.T."/>
        </authorList>
    </citation>
    <scope>NUCLEOTIDE SEQUENCE [LARGE SCALE GENOMIC DNA]</scope>
    <source>
        <strain evidence="7">Ech703</strain>
    </source>
</reference>
<name>C6CBT4_MUSP7</name>
<dbReference type="NCBIfam" id="NF001462">
    <property type="entry name" value="PRK00321.1-3"/>
    <property type="match status" value="1"/>
</dbReference>
<comment type="function">
    <text evidence="6">May be involved in recombination.</text>
</comment>
<comment type="subcellular location">
    <subcellularLocation>
        <location evidence="1 6">Cytoplasm</location>
        <location evidence="1 6">Nucleoid</location>
    </subcellularLocation>
</comment>
<keyword evidence="7" id="KW-0378">Hydrolase</keyword>
<dbReference type="GO" id="GO:0043590">
    <property type="term" value="C:bacterial nucleoid"/>
    <property type="evidence" value="ECO:0007669"/>
    <property type="project" value="TreeGrafter"/>
</dbReference>
<evidence type="ECO:0000256" key="3">
    <source>
        <dbReference type="ARBA" id="ARBA00022296"/>
    </source>
</evidence>
<evidence type="ECO:0000256" key="4">
    <source>
        <dbReference type="ARBA" id="ARBA00022490"/>
    </source>
</evidence>
<dbReference type="Pfam" id="PF04381">
    <property type="entry name" value="RdgC"/>
    <property type="match status" value="1"/>
</dbReference>
<keyword evidence="8" id="KW-1185">Reference proteome</keyword>
<dbReference type="RefSeq" id="WP_015854597.1">
    <property type="nucleotide sequence ID" value="NC_012880.1"/>
</dbReference>
<dbReference type="GO" id="GO:0000018">
    <property type="term" value="P:regulation of DNA recombination"/>
    <property type="evidence" value="ECO:0007669"/>
    <property type="project" value="TreeGrafter"/>
</dbReference>
<evidence type="ECO:0000256" key="5">
    <source>
        <dbReference type="ARBA" id="ARBA00023172"/>
    </source>
</evidence>
<evidence type="ECO:0000313" key="7">
    <source>
        <dbReference type="EMBL" id="ACS86694.1"/>
    </source>
</evidence>
<dbReference type="GO" id="GO:0003690">
    <property type="term" value="F:double-stranded DNA binding"/>
    <property type="evidence" value="ECO:0007669"/>
    <property type="project" value="TreeGrafter"/>
</dbReference>
<dbReference type="KEGG" id="dda:Dd703_2919"/>
<dbReference type="GO" id="GO:0004527">
    <property type="term" value="F:exonuclease activity"/>
    <property type="evidence" value="ECO:0007669"/>
    <property type="project" value="UniProtKB-KW"/>
</dbReference>
<dbReference type="HOGENOM" id="CLU_052038_1_1_6"/>
<evidence type="ECO:0000256" key="1">
    <source>
        <dbReference type="ARBA" id="ARBA00004453"/>
    </source>
</evidence>
<accession>C6CBT4</accession>
<evidence type="ECO:0000256" key="6">
    <source>
        <dbReference type="HAMAP-Rule" id="MF_00194"/>
    </source>
</evidence>
<dbReference type="NCBIfam" id="NF001464">
    <property type="entry name" value="PRK00321.1-5"/>
    <property type="match status" value="1"/>
</dbReference>
<dbReference type="AlphaFoldDB" id="C6CBT4"/>
<dbReference type="STRING" id="579405.Dd703_2919"/>
<organism evidence="7 8">
    <name type="scientific">Musicola paradisiaca (strain Ech703)</name>
    <name type="common">Dickeya paradisiaca</name>
    <name type="synonym">Dickeya dadantii</name>
    <dbReference type="NCBI Taxonomy" id="579405"/>
    <lineage>
        <taxon>Bacteria</taxon>
        <taxon>Pseudomonadati</taxon>
        <taxon>Pseudomonadota</taxon>
        <taxon>Gammaproteobacteria</taxon>
        <taxon>Enterobacterales</taxon>
        <taxon>Pectobacteriaceae</taxon>
        <taxon>Musicola</taxon>
    </lineage>
</organism>
<evidence type="ECO:0000256" key="2">
    <source>
        <dbReference type="ARBA" id="ARBA00008657"/>
    </source>
</evidence>
<dbReference type="PANTHER" id="PTHR38103">
    <property type="entry name" value="RECOMBINATION-ASSOCIATED PROTEIN RDGC"/>
    <property type="match status" value="1"/>
</dbReference>
<dbReference type="InterPro" id="IPR007476">
    <property type="entry name" value="RdgC"/>
</dbReference>
<proteinExistence type="inferred from homology"/>
<dbReference type="Proteomes" id="UP000002734">
    <property type="component" value="Chromosome"/>
</dbReference>
<sequence length="303" mass="33561">MLWFKNLMIYRLSRDISLSADAMESQLATFAFTPCGSQDMAKTGWVSPMGAHGNALTNVVNGQILICARKEEKMLPSPVIKQALQAKIEKLEGEQHRKLKKTEKDALKDEIVHSLLPRAFSRFSQVWLWIDTQSGLIMVDSASAKKAEDTLALLRKTLGSLPVVPLTMENPIELTLTEWVRSGDTPAGFALQDEAELKALLEDGGVIRCKKQALVSDEIATHIEAGKMVTKLALDWQERVQLVLADDGSLKRLKFAEVLKEQNDDIDREDVAQRFDADFSLMTGELAALIANLTEALGGEAQR</sequence>
<keyword evidence="7" id="KW-0540">Nuclease</keyword>
<keyword evidence="5 6" id="KW-0233">DNA recombination</keyword>
<protein>
    <recommendedName>
        <fullName evidence="3 6">Recombination-associated protein RdgC</fullName>
    </recommendedName>
</protein>
<evidence type="ECO:0000313" key="8">
    <source>
        <dbReference type="Proteomes" id="UP000002734"/>
    </source>
</evidence>